<evidence type="ECO:0000259" key="4">
    <source>
        <dbReference type="PROSITE" id="PS50206"/>
    </source>
</evidence>
<protein>
    <submittedName>
        <fullName evidence="5">Thiosulfate/3-mercaptopyruvate sulfurtransferase</fullName>
    </submittedName>
</protein>
<dbReference type="STRING" id="113562.SAMN04489716_4774"/>
<dbReference type="Proteomes" id="UP000198688">
    <property type="component" value="Chromosome I"/>
</dbReference>
<sequence>MTGPILAADDLLVRLEQGDVIVLDATVDLAAAVYDGDHRSTSGRPGWEQAHIPGSRHADLLHDLSDPAAPYHFARPTPEILTARLADLGVRDGVPVVVYDRSGGIWAARLWWLLDSIGIEAAVLDGGFAAWQAAGLPVSAEVPFAEVASAAETTPGLTTSPPSQGVPPPAASVTEGHGLPQASCGQVAGVDNARAVREERWIGREHLQRWLRGEIEATVLCALNPEAYAGEVPTRYSRRGHIPGSGNLPTRSLLGPDGRFRPLDELRTDLADLLADPAPIWLYCGGGISAATLGLALTALGRDDVSLYDGSLEEWSADESLPLVLGRADESGRADER</sequence>
<feature type="region of interest" description="Disordered" evidence="3">
    <location>
        <begin position="151"/>
        <end position="183"/>
    </location>
</feature>
<evidence type="ECO:0000313" key="6">
    <source>
        <dbReference type="Proteomes" id="UP000198688"/>
    </source>
</evidence>
<dbReference type="PROSITE" id="PS50206">
    <property type="entry name" value="RHODANESE_3"/>
    <property type="match status" value="2"/>
</dbReference>
<gene>
    <name evidence="5" type="ORF">SAMN04489716_4774</name>
</gene>
<dbReference type="SUPFAM" id="SSF52821">
    <property type="entry name" value="Rhodanese/Cell cycle control phosphatase"/>
    <property type="match status" value="2"/>
</dbReference>
<dbReference type="SMART" id="SM00450">
    <property type="entry name" value="RHOD"/>
    <property type="match status" value="2"/>
</dbReference>
<dbReference type="InterPro" id="IPR045078">
    <property type="entry name" value="TST/MPST-like"/>
</dbReference>
<organism evidence="5 6">
    <name type="scientific">Actinoplanes derwentensis</name>
    <dbReference type="NCBI Taxonomy" id="113562"/>
    <lineage>
        <taxon>Bacteria</taxon>
        <taxon>Bacillati</taxon>
        <taxon>Actinomycetota</taxon>
        <taxon>Actinomycetes</taxon>
        <taxon>Micromonosporales</taxon>
        <taxon>Micromonosporaceae</taxon>
        <taxon>Actinoplanes</taxon>
    </lineage>
</organism>
<dbReference type="PANTHER" id="PTHR11364">
    <property type="entry name" value="THIOSULFATE SULFERTANSFERASE"/>
    <property type="match status" value="1"/>
</dbReference>
<dbReference type="InterPro" id="IPR036873">
    <property type="entry name" value="Rhodanese-like_dom_sf"/>
</dbReference>
<dbReference type="CDD" id="cd01448">
    <property type="entry name" value="TST_Repeat_1"/>
    <property type="match status" value="1"/>
</dbReference>
<reference evidence="5 6" key="1">
    <citation type="submission" date="2016-10" db="EMBL/GenBank/DDBJ databases">
        <authorList>
            <person name="de Groot N.N."/>
        </authorList>
    </citation>
    <scope>NUCLEOTIDE SEQUENCE [LARGE SCALE GENOMIC DNA]</scope>
    <source>
        <strain evidence="5 6">DSM 43941</strain>
    </source>
</reference>
<dbReference type="InterPro" id="IPR001763">
    <property type="entry name" value="Rhodanese-like_dom"/>
</dbReference>
<dbReference type="RefSeq" id="WP_197685976.1">
    <property type="nucleotide sequence ID" value="NZ_BOMJ01000038.1"/>
</dbReference>
<feature type="compositionally biased region" description="Polar residues" evidence="3">
    <location>
        <begin position="151"/>
        <end position="163"/>
    </location>
</feature>
<dbReference type="Pfam" id="PF00581">
    <property type="entry name" value="Rhodanese"/>
    <property type="match status" value="2"/>
</dbReference>
<keyword evidence="2" id="KW-0677">Repeat</keyword>
<feature type="domain" description="Rhodanese" evidence="4">
    <location>
        <begin position="226"/>
        <end position="324"/>
    </location>
</feature>
<proteinExistence type="predicted"/>
<keyword evidence="5" id="KW-0670">Pyruvate</keyword>
<dbReference type="GO" id="GO:0004792">
    <property type="term" value="F:thiosulfate-cyanide sulfurtransferase activity"/>
    <property type="evidence" value="ECO:0007669"/>
    <property type="project" value="TreeGrafter"/>
</dbReference>
<name>A0A1H2BNS6_9ACTN</name>
<dbReference type="EMBL" id="LT629758">
    <property type="protein sequence ID" value="SDT59945.1"/>
    <property type="molecule type" value="Genomic_DNA"/>
</dbReference>
<dbReference type="PANTHER" id="PTHR11364:SF27">
    <property type="entry name" value="SULFURTRANSFERASE"/>
    <property type="match status" value="1"/>
</dbReference>
<feature type="domain" description="Rhodanese" evidence="4">
    <location>
        <begin position="47"/>
        <end position="140"/>
    </location>
</feature>
<evidence type="ECO:0000256" key="3">
    <source>
        <dbReference type="SAM" id="MobiDB-lite"/>
    </source>
</evidence>
<keyword evidence="1 5" id="KW-0808">Transferase</keyword>
<evidence type="ECO:0000256" key="2">
    <source>
        <dbReference type="ARBA" id="ARBA00022737"/>
    </source>
</evidence>
<evidence type="ECO:0000256" key="1">
    <source>
        <dbReference type="ARBA" id="ARBA00022679"/>
    </source>
</evidence>
<accession>A0A1H2BNS6</accession>
<dbReference type="Gene3D" id="3.40.250.10">
    <property type="entry name" value="Rhodanese-like domain"/>
    <property type="match status" value="2"/>
</dbReference>
<dbReference type="AlphaFoldDB" id="A0A1H2BNS6"/>
<keyword evidence="6" id="KW-1185">Reference proteome</keyword>
<evidence type="ECO:0000313" key="5">
    <source>
        <dbReference type="EMBL" id="SDT59945.1"/>
    </source>
</evidence>